<accession>A0A8H7TFQ2</accession>
<dbReference type="OrthoDB" id="4121208at2759"/>
<dbReference type="AlphaFoldDB" id="A0A8H7TFQ2"/>
<evidence type="ECO:0000313" key="1">
    <source>
        <dbReference type="EMBL" id="KAG4417978.1"/>
    </source>
</evidence>
<name>A0A8H7TFQ2_9HELO</name>
<evidence type="ECO:0000313" key="2">
    <source>
        <dbReference type="Proteomes" id="UP000664132"/>
    </source>
</evidence>
<dbReference type="Proteomes" id="UP000664132">
    <property type="component" value="Unassembled WGS sequence"/>
</dbReference>
<keyword evidence="2" id="KW-1185">Reference proteome</keyword>
<protein>
    <submittedName>
        <fullName evidence="1">Uncharacterized protein</fullName>
    </submittedName>
</protein>
<proteinExistence type="predicted"/>
<organism evidence="1 2">
    <name type="scientific">Cadophora malorum</name>
    <dbReference type="NCBI Taxonomy" id="108018"/>
    <lineage>
        <taxon>Eukaryota</taxon>
        <taxon>Fungi</taxon>
        <taxon>Dikarya</taxon>
        <taxon>Ascomycota</taxon>
        <taxon>Pezizomycotina</taxon>
        <taxon>Leotiomycetes</taxon>
        <taxon>Helotiales</taxon>
        <taxon>Ploettnerulaceae</taxon>
        <taxon>Cadophora</taxon>
    </lineage>
</organism>
<sequence length="261" mass="27232">MPTPTSQGMIVTSIVPIYEVCDVSGENATSCSTAFETITTESCSTVLTYAFTKTTITECDHEITFSSHTTYALATTTLSAAATDLQVRQAPSPTPVTYVQSIVSLYAAPWQSLAADTPGGITVLICISDYVGNESCDLIEEVWIVHTEDVAVTTTSTISLSTTFASDVVLLFGPSQSLAVSAGAFTFSTLIEYSNVSPNATTSTAVSTISQSIVDAGTVTGDASTITKTLSLVGGSAEPTTTLTSRTTVTSTVTVQPLRRR</sequence>
<gene>
    <name evidence="1" type="ORF">IFR04_008872</name>
</gene>
<reference evidence="1" key="1">
    <citation type="submission" date="2021-02" db="EMBL/GenBank/DDBJ databases">
        <title>Genome sequence Cadophora malorum strain M34.</title>
        <authorList>
            <person name="Stefanovic E."/>
            <person name="Vu D."/>
            <person name="Scully C."/>
            <person name="Dijksterhuis J."/>
            <person name="Roader J."/>
            <person name="Houbraken J."/>
        </authorList>
    </citation>
    <scope>NUCLEOTIDE SEQUENCE</scope>
    <source>
        <strain evidence="1">M34</strain>
    </source>
</reference>
<dbReference type="EMBL" id="JAFJYH010000140">
    <property type="protein sequence ID" value="KAG4417978.1"/>
    <property type="molecule type" value="Genomic_DNA"/>
</dbReference>
<comment type="caution">
    <text evidence="1">The sequence shown here is derived from an EMBL/GenBank/DDBJ whole genome shotgun (WGS) entry which is preliminary data.</text>
</comment>